<feature type="domain" description="Cytochrome c oxidase assembly factor 3 mitochondrial coiled-coil" evidence="2">
    <location>
        <begin position="4"/>
        <end position="28"/>
    </location>
</feature>
<name>A0A446CI14_9BURK</name>
<dbReference type="EMBL" id="CP148753">
    <property type="protein sequence ID" value="WXR75028.1"/>
    <property type="molecule type" value="Genomic_DNA"/>
</dbReference>
<evidence type="ECO:0000313" key="5">
    <source>
        <dbReference type="Proteomes" id="UP000289465"/>
    </source>
</evidence>
<dbReference type="InterPro" id="IPR018628">
    <property type="entry name" value="Coa3_CC"/>
</dbReference>
<accession>A0A446CI14</accession>
<keyword evidence="6" id="KW-1185">Reference proteome</keyword>
<protein>
    <submittedName>
        <fullName evidence="4">Cytochrome oxidase small assembly protein</fullName>
    </submittedName>
</protein>
<reference evidence="4 6" key="2">
    <citation type="submission" date="2024-03" db="EMBL/GenBank/DDBJ databases">
        <title>Reference genomes for the five species model microbial community.</title>
        <authorList>
            <person name="Padfield D."/>
        </authorList>
    </citation>
    <scope>NUCLEOTIDE SEQUENCE [LARGE SCALE GENOMIC DNA]</scope>
    <source>
        <strain evidence="4 6">AB1</strain>
    </source>
</reference>
<dbReference type="Pfam" id="PF09813">
    <property type="entry name" value="Coa3_cc"/>
    <property type="match status" value="1"/>
</dbReference>
<evidence type="ECO:0000313" key="4">
    <source>
        <dbReference type="EMBL" id="WXR75028.1"/>
    </source>
</evidence>
<dbReference type="EMBL" id="UFQC01000012">
    <property type="protein sequence ID" value="SSW67546.1"/>
    <property type="molecule type" value="Genomic_DNA"/>
</dbReference>
<reference evidence="3 5" key="1">
    <citation type="submission" date="2018-07" db="EMBL/GenBank/DDBJ databases">
        <authorList>
            <person name="Peeters C."/>
        </authorList>
    </citation>
    <scope>NUCLEOTIDE SEQUENCE [LARGE SCALE GENOMIC DNA]</scope>
    <source>
        <strain evidence="3 5">LMG 30378</strain>
    </source>
</reference>
<dbReference type="Proteomes" id="UP001456224">
    <property type="component" value="Chromosome"/>
</dbReference>
<gene>
    <name evidence="3" type="ORF">AVE30378_02582</name>
    <name evidence="4" type="ORF">WHX56_05880</name>
</gene>
<evidence type="ECO:0000256" key="1">
    <source>
        <dbReference type="SAM" id="Phobius"/>
    </source>
</evidence>
<dbReference type="AlphaFoldDB" id="A0A446CI14"/>
<dbReference type="GeneID" id="92767307"/>
<keyword evidence="1" id="KW-1133">Transmembrane helix</keyword>
<dbReference type="InterPro" id="IPR047811">
    <property type="entry name" value="CytC_ox_assmbl_put"/>
</dbReference>
<evidence type="ECO:0000313" key="3">
    <source>
        <dbReference type="EMBL" id="SSW67546.1"/>
    </source>
</evidence>
<evidence type="ECO:0000259" key="2">
    <source>
        <dbReference type="Pfam" id="PF09813"/>
    </source>
</evidence>
<organism evidence="3 5">
    <name type="scientific">Achromobacter veterisilvae</name>
    <dbReference type="NCBI Taxonomy" id="2069367"/>
    <lineage>
        <taxon>Bacteria</taxon>
        <taxon>Pseudomonadati</taxon>
        <taxon>Pseudomonadota</taxon>
        <taxon>Betaproteobacteria</taxon>
        <taxon>Burkholderiales</taxon>
        <taxon>Alcaligenaceae</taxon>
        <taxon>Achromobacter</taxon>
    </lineage>
</organism>
<evidence type="ECO:0000313" key="6">
    <source>
        <dbReference type="Proteomes" id="UP001456224"/>
    </source>
</evidence>
<feature type="transmembrane region" description="Helical" evidence="1">
    <location>
        <begin position="12"/>
        <end position="29"/>
    </location>
</feature>
<keyword evidence="1" id="KW-0472">Membrane</keyword>
<dbReference type="NCBIfam" id="NF038351">
    <property type="entry name" value="cyt_ox_assem_30"/>
    <property type="match status" value="1"/>
</dbReference>
<dbReference type="Proteomes" id="UP000289465">
    <property type="component" value="Unassembled WGS sequence"/>
</dbReference>
<sequence length="41" mass="4439">MTPEQRRRNKIAGLVLLAFVIAVFAWTVLRGSALLSGVAVN</sequence>
<keyword evidence="1" id="KW-0812">Transmembrane</keyword>
<proteinExistence type="predicted"/>
<dbReference type="RefSeq" id="WP_042795689.1">
    <property type="nucleotide sequence ID" value="NZ_CP148753.1"/>
</dbReference>